<evidence type="ECO:0000256" key="4">
    <source>
        <dbReference type="SAM" id="MobiDB-lite"/>
    </source>
</evidence>
<feature type="non-terminal residue" evidence="6">
    <location>
        <position position="1"/>
    </location>
</feature>
<evidence type="ECO:0000259" key="5">
    <source>
        <dbReference type="Pfam" id="PF14226"/>
    </source>
</evidence>
<feature type="region of interest" description="Disordered" evidence="4">
    <location>
        <begin position="148"/>
        <end position="240"/>
    </location>
</feature>
<proteinExistence type="predicted"/>
<protein>
    <recommendedName>
        <fullName evidence="5">Non-haem dioxygenase N-terminal domain-containing protein</fullName>
    </recommendedName>
</protein>
<dbReference type="EMBL" id="RWGY01000007">
    <property type="protein sequence ID" value="TVU41639.1"/>
    <property type="molecule type" value="Genomic_DNA"/>
</dbReference>
<dbReference type="Proteomes" id="UP000324897">
    <property type="component" value="Chromosome 4"/>
</dbReference>
<keyword evidence="7" id="KW-1185">Reference proteome</keyword>
<dbReference type="InterPro" id="IPR027443">
    <property type="entry name" value="IPNS-like_sf"/>
</dbReference>
<keyword evidence="2" id="KW-0560">Oxidoreductase</keyword>
<feature type="compositionally biased region" description="Low complexity" evidence="4">
    <location>
        <begin position="148"/>
        <end position="163"/>
    </location>
</feature>
<dbReference type="GO" id="GO:0016491">
    <property type="term" value="F:oxidoreductase activity"/>
    <property type="evidence" value="ECO:0007669"/>
    <property type="project" value="UniProtKB-KW"/>
</dbReference>
<feature type="compositionally biased region" description="Gly residues" evidence="4">
    <location>
        <begin position="121"/>
        <end position="130"/>
    </location>
</feature>
<feature type="compositionally biased region" description="Low complexity" evidence="4">
    <location>
        <begin position="204"/>
        <end position="240"/>
    </location>
</feature>
<reference evidence="6 7" key="1">
    <citation type="journal article" date="2019" name="Sci. Rep.">
        <title>A high-quality genome of Eragrostis curvula grass provides insights into Poaceae evolution and supports new strategies to enhance forage quality.</title>
        <authorList>
            <person name="Carballo J."/>
            <person name="Santos B.A.C.M."/>
            <person name="Zappacosta D."/>
            <person name="Garbus I."/>
            <person name="Selva J.P."/>
            <person name="Gallo C.A."/>
            <person name="Diaz A."/>
            <person name="Albertini E."/>
            <person name="Caccamo M."/>
            <person name="Echenique V."/>
        </authorList>
    </citation>
    <scope>NUCLEOTIDE SEQUENCE [LARGE SCALE GENOMIC DNA]</scope>
    <source>
        <strain evidence="7">cv. Victoria</strain>
        <tissue evidence="6">Leaf</tissue>
    </source>
</reference>
<evidence type="ECO:0000313" key="7">
    <source>
        <dbReference type="Proteomes" id="UP000324897"/>
    </source>
</evidence>
<evidence type="ECO:0000256" key="2">
    <source>
        <dbReference type="ARBA" id="ARBA00023002"/>
    </source>
</evidence>
<name>A0A5J9VZM0_9POAL</name>
<organism evidence="6 7">
    <name type="scientific">Eragrostis curvula</name>
    <name type="common">weeping love grass</name>
    <dbReference type="NCBI Taxonomy" id="38414"/>
    <lineage>
        <taxon>Eukaryota</taxon>
        <taxon>Viridiplantae</taxon>
        <taxon>Streptophyta</taxon>
        <taxon>Embryophyta</taxon>
        <taxon>Tracheophyta</taxon>
        <taxon>Spermatophyta</taxon>
        <taxon>Magnoliopsida</taxon>
        <taxon>Liliopsida</taxon>
        <taxon>Poales</taxon>
        <taxon>Poaceae</taxon>
        <taxon>PACMAD clade</taxon>
        <taxon>Chloridoideae</taxon>
        <taxon>Eragrostideae</taxon>
        <taxon>Eragrostidinae</taxon>
        <taxon>Eragrostis</taxon>
    </lineage>
</organism>
<dbReference type="AlphaFoldDB" id="A0A5J9VZM0"/>
<dbReference type="GO" id="GO:0046872">
    <property type="term" value="F:metal ion binding"/>
    <property type="evidence" value="ECO:0007669"/>
    <property type="project" value="UniProtKB-KW"/>
</dbReference>
<evidence type="ECO:0000256" key="3">
    <source>
        <dbReference type="ARBA" id="ARBA00023004"/>
    </source>
</evidence>
<sequence length="311" mass="33036">LRRRGPNAAGGGAGVANHGVDPSLLAEAYRCLDAFYARPLAEKQRAQRRPGESYGYASSFTGRFDCKLPWMETLSFHHSAAPGGERAVVDYFVAVLGEEYRHMGYGGVPGVQRRDDPPGAGRDGGAGCDAGPGRPRRAARLLLRQRLGDASEPVPAVPAAAPGTGHGPAPRPDVGDAAAPGRRRRPAGARRRRRGAPSGPVPTPSSSTSATPSPRSPTAATPAASTAPSSTAPPRAAPSSLTFFLNPQLDRVVRPPPALLAADPDRPRAFPDFTWREFLEFTQKRYRSNENTLEAFVAWIKAGRGKGHEEK</sequence>
<keyword evidence="3" id="KW-0408">Iron</keyword>
<gene>
    <name evidence="6" type="ORF">EJB05_15174</name>
</gene>
<dbReference type="OrthoDB" id="1923033at2759"/>
<dbReference type="InterPro" id="IPR026992">
    <property type="entry name" value="DIOX_N"/>
</dbReference>
<evidence type="ECO:0000256" key="1">
    <source>
        <dbReference type="ARBA" id="ARBA00022723"/>
    </source>
</evidence>
<dbReference type="Gene3D" id="2.60.120.330">
    <property type="entry name" value="B-lactam Antibiotic, Isopenicillin N Synthase, Chain"/>
    <property type="match status" value="2"/>
</dbReference>
<accession>A0A5J9VZM0</accession>
<comment type="caution">
    <text evidence="6">The sequence shown here is derived from an EMBL/GenBank/DDBJ whole genome shotgun (WGS) entry which is preliminary data.</text>
</comment>
<evidence type="ECO:0000313" key="6">
    <source>
        <dbReference type="EMBL" id="TVU41639.1"/>
    </source>
</evidence>
<dbReference type="SUPFAM" id="SSF51197">
    <property type="entry name" value="Clavaminate synthase-like"/>
    <property type="match status" value="2"/>
</dbReference>
<feature type="domain" description="Non-haem dioxygenase N-terminal" evidence="5">
    <location>
        <begin position="15"/>
        <end position="81"/>
    </location>
</feature>
<keyword evidence="1" id="KW-0479">Metal-binding</keyword>
<feature type="compositionally biased region" description="Basic residues" evidence="4">
    <location>
        <begin position="181"/>
        <end position="195"/>
    </location>
</feature>
<dbReference type="Pfam" id="PF14226">
    <property type="entry name" value="DIOX_N"/>
    <property type="match status" value="1"/>
</dbReference>
<feature type="region of interest" description="Disordered" evidence="4">
    <location>
        <begin position="104"/>
        <end position="134"/>
    </location>
</feature>